<accession>A0A5N5UEJ0</accession>
<evidence type="ECO:0000313" key="2">
    <source>
        <dbReference type="EMBL" id="KAB7516900.1"/>
    </source>
</evidence>
<dbReference type="EMBL" id="QMDY01000001">
    <property type="protein sequence ID" value="KAB7519971.1"/>
    <property type="molecule type" value="Genomic_DNA"/>
</dbReference>
<evidence type="ECO:0000313" key="3">
    <source>
        <dbReference type="EMBL" id="KAB7519971.1"/>
    </source>
</evidence>
<sequence>MEWEQTTDTDTKLVWERGDATAEIVARKTAGGEWAVHYDRLIQAPEGETYRHETVPDRERAVERAKMWQASE</sequence>
<evidence type="ECO:0000313" key="5">
    <source>
        <dbReference type="Proteomes" id="UP000326302"/>
    </source>
</evidence>
<evidence type="ECO:0000313" key="6">
    <source>
        <dbReference type="Proteomes" id="UP000326865"/>
    </source>
</evidence>
<accession>A0A5N5UM24</accession>
<evidence type="ECO:0000313" key="1">
    <source>
        <dbReference type="EMBL" id="KAB7515885.1"/>
    </source>
</evidence>
<dbReference type="EMBL" id="QJOW01000002">
    <property type="protein sequence ID" value="KAB7516900.1"/>
    <property type="molecule type" value="Genomic_DNA"/>
</dbReference>
<dbReference type="Proteomes" id="UP000326302">
    <property type="component" value="Unassembled WGS sequence"/>
</dbReference>
<dbReference type="Proteomes" id="UP000326865">
    <property type="component" value="Unassembled WGS sequence"/>
</dbReference>
<keyword evidence="6" id="KW-1185">Reference proteome</keyword>
<dbReference type="Proteomes" id="UP000326207">
    <property type="component" value="Unassembled WGS sequence"/>
</dbReference>
<reference evidence="4 5" key="1">
    <citation type="submission" date="2019-10" db="EMBL/GenBank/DDBJ databases">
        <title>Unraveling microbial dark matter from salterns through culturing: the case of the genus Halosegnis.</title>
        <authorList>
            <person name="Duran-Viseras A."/>
            <person name="Andrei A.-S."/>
            <person name="Vera-Gargallo B."/>
            <person name="Ghai R."/>
            <person name="Sanchez-Porro C."/>
            <person name="Ventosa A."/>
        </authorList>
    </citation>
    <scope>NUCLEOTIDE SEQUENCE [LARGE SCALE GENOMIC DNA]</scope>
    <source>
        <strain evidence="2 5">F17-44</strain>
        <strain evidence="1 6">F18-79</strain>
        <strain evidence="3 4">F19-13</strain>
    </source>
</reference>
<dbReference type="OrthoDB" id="228403at2157"/>
<protein>
    <submittedName>
        <fullName evidence="2">Uncharacterized protein</fullName>
    </submittedName>
</protein>
<comment type="caution">
    <text evidence="2">The sequence shown here is derived from an EMBL/GenBank/DDBJ whole genome shotgun (WGS) entry which is preliminary data.</text>
</comment>
<dbReference type="Pfam" id="PF24399">
    <property type="entry name" value="DUF7543"/>
    <property type="match status" value="1"/>
</dbReference>
<dbReference type="InterPro" id="IPR055965">
    <property type="entry name" value="DUF7543"/>
</dbReference>
<gene>
    <name evidence="1" type="ORF">DM867_01720</name>
    <name evidence="2" type="ORF">DMP03_05925</name>
    <name evidence="3" type="ORF">DP108_01605</name>
</gene>
<accession>A0A5N5UB81</accession>
<evidence type="ECO:0000313" key="4">
    <source>
        <dbReference type="Proteomes" id="UP000326207"/>
    </source>
</evidence>
<name>A0A5N5UEJ0_9EURY</name>
<organism evidence="2 5">
    <name type="scientific">Halosegnis rubeus</name>
    <dbReference type="NCBI Taxonomy" id="2212850"/>
    <lineage>
        <taxon>Archaea</taxon>
        <taxon>Methanobacteriati</taxon>
        <taxon>Methanobacteriota</taxon>
        <taxon>Stenosarchaea group</taxon>
        <taxon>Halobacteria</taxon>
        <taxon>Halobacteriales</taxon>
        <taxon>Natronomonadaceae</taxon>
        <taxon>Halosegnis</taxon>
    </lineage>
</organism>
<dbReference type="AlphaFoldDB" id="A0A5N5UEJ0"/>
<proteinExistence type="predicted"/>
<dbReference type="EMBL" id="QKKZ01000001">
    <property type="protein sequence ID" value="KAB7515885.1"/>
    <property type="molecule type" value="Genomic_DNA"/>
</dbReference>
<dbReference type="RefSeq" id="WP_152119783.1">
    <property type="nucleotide sequence ID" value="NZ_QJOW01000002.1"/>
</dbReference>